<dbReference type="STRING" id="326475.AWB66_02950"/>
<protein>
    <submittedName>
        <fullName evidence="2">Uncharacterized protein</fullName>
    </submittedName>
</protein>
<dbReference type="AlphaFoldDB" id="A0A158ICG0"/>
<gene>
    <name evidence="2" type="ORF">AWB66_02950</name>
</gene>
<comment type="caution">
    <text evidence="2">The sequence shown here is derived from an EMBL/GenBank/DDBJ whole genome shotgun (WGS) entry which is preliminary data.</text>
</comment>
<organism evidence="2 3">
    <name type="scientific">Caballeronia telluris</name>
    <dbReference type="NCBI Taxonomy" id="326475"/>
    <lineage>
        <taxon>Bacteria</taxon>
        <taxon>Pseudomonadati</taxon>
        <taxon>Pseudomonadota</taxon>
        <taxon>Betaproteobacteria</taxon>
        <taxon>Burkholderiales</taxon>
        <taxon>Burkholderiaceae</taxon>
        <taxon>Caballeronia</taxon>
    </lineage>
</organism>
<feature type="compositionally biased region" description="Polar residues" evidence="1">
    <location>
        <begin position="36"/>
        <end position="46"/>
    </location>
</feature>
<evidence type="ECO:0000256" key="1">
    <source>
        <dbReference type="SAM" id="MobiDB-lite"/>
    </source>
</evidence>
<dbReference type="Proteomes" id="UP000054717">
    <property type="component" value="Unassembled WGS sequence"/>
</dbReference>
<evidence type="ECO:0000313" key="2">
    <source>
        <dbReference type="EMBL" id="SAL54258.1"/>
    </source>
</evidence>
<keyword evidence="3" id="KW-1185">Reference proteome</keyword>
<feature type="region of interest" description="Disordered" evidence="1">
    <location>
        <begin position="27"/>
        <end position="46"/>
    </location>
</feature>
<sequence>MTLDDARRESFAARVCLCNRVLRAGREVEASPQKGPGNSYTASTVL</sequence>
<reference evidence="2" key="1">
    <citation type="submission" date="2016-01" db="EMBL/GenBank/DDBJ databases">
        <authorList>
            <person name="Peeters Charlotte."/>
        </authorList>
    </citation>
    <scope>NUCLEOTIDE SEQUENCE</scope>
    <source>
        <strain evidence="2">LMG 22936</strain>
    </source>
</reference>
<proteinExistence type="predicted"/>
<dbReference type="EMBL" id="FCNZ02000010">
    <property type="protein sequence ID" value="SAL54258.1"/>
    <property type="molecule type" value="Genomic_DNA"/>
</dbReference>
<evidence type="ECO:0000313" key="3">
    <source>
        <dbReference type="Proteomes" id="UP000054717"/>
    </source>
</evidence>
<accession>A0A158ICG0</accession>
<name>A0A158ICG0_9BURK</name>